<dbReference type="Pfam" id="PF13391">
    <property type="entry name" value="HNH_2"/>
    <property type="match status" value="1"/>
</dbReference>
<proteinExistence type="predicted"/>
<keyword evidence="4" id="KW-1185">Reference proteome</keyword>
<reference evidence="3" key="1">
    <citation type="journal article" date="2021" name="IMA Fungus">
        <title>Genomic characterization of three marine fungi, including Emericellopsis atlantica sp. nov. with signatures of a generalist lifestyle and marine biomass degradation.</title>
        <authorList>
            <person name="Hagestad O.C."/>
            <person name="Hou L."/>
            <person name="Andersen J.H."/>
            <person name="Hansen E.H."/>
            <person name="Altermark B."/>
            <person name="Li C."/>
            <person name="Kuhnert E."/>
            <person name="Cox R.J."/>
            <person name="Crous P.W."/>
            <person name="Spatafora J.W."/>
            <person name="Lail K."/>
            <person name="Amirebrahimi M."/>
            <person name="Lipzen A."/>
            <person name="Pangilinan J."/>
            <person name="Andreopoulos W."/>
            <person name="Hayes R.D."/>
            <person name="Ng V."/>
            <person name="Grigoriev I.V."/>
            <person name="Jackson S.A."/>
            <person name="Sutton T.D.S."/>
            <person name="Dobson A.D.W."/>
            <person name="Rama T."/>
        </authorList>
    </citation>
    <scope>NUCLEOTIDE SEQUENCE</scope>
    <source>
        <strain evidence="3">TRa018bII</strain>
    </source>
</reference>
<sequence length="266" mass="30300">MPPHNRFAGRDVHIFDGRDQVGGLNLTAGITNVNLYVMIEIFIIFNGENSLRNESNITIEKNNSTFAWKVLYFNSVDPLQINTEMPLLRMISLQTGTRVQAFTDAVRSRDRRCVISGKIALNAHLNRWTGFEAAHIFPLAFEGLWKDHNFGCWIKSPLNGEKIKGGKINSAQNGLLLRSDIRQLFDMYFISINPDTSSQRPADQLLRWHFRQAVSTNMKGAEESVFEYDFPPGSDIFGNILEGPKAAKRMEFELFSRLATQFHLTE</sequence>
<gene>
    <name evidence="3" type="ORF">BJ875DRAFT_504056</name>
</gene>
<evidence type="ECO:0000259" key="1">
    <source>
        <dbReference type="Pfam" id="PF13391"/>
    </source>
</evidence>
<evidence type="ECO:0000259" key="2">
    <source>
        <dbReference type="Pfam" id="PF25324"/>
    </source>
</evidence>
<dbReference type="AlphaFoldDB" id="A0A9P7YLN9"/>
<name>A0A9P7YLN9_9HELO</name>
<dbReference type="Proteomes" id="UP000824998">
    <property type="component" value="Unassembled WGS sequence"/>
</dbReference>
<feature type="domain" description="DUF7881" evidence="2">
    <location>
        <begin position="9"/>
        <end position="64"/>
    </location>
</feature>
<evidence type="ECO:0000313" key="4">
    <source>
        <dbReference type="Proteomes" id="UP000824998"/>
    </source>
</evidence>
<accession>A0A9P7YLN9</accession>
<evidence type="ECO:0000313" key="3">
    <source>
        <dbReference type="EMBL" id="KAG9235385.1"/>
    </source>
</evidence>
<comment type="caution">
    <text evidence="3">The sequence shown here is derived from an EMBL/GenBank/DDBJ whole genome shotgun (WGS) entry which is preliminary data.</text>
</comment>
<dbReference type="OrthoDB" id="3433692at2759"/>
<dbReference type="Pfam" id="PF25324">
    <property type="entry name" value="DUF7881"/>
    <property type="match status" value="1"/>
</dbReference>
<protein>
    <recommendedName>
        <fullName evidence="5">HNH nuclease domain-containing protein</fullName>
    </recommendedName>
</protein>
<organism evidence="3 4">
    <name type="scientific">Amylocarpus encephaloides</name>
    <dbReference type="NCBI Taxonomy" id="45428"/>
    <lineage>
        <taxon>Eukaryota</taxon>
        <taxon>Fungi</taxon>
        <taxon>Dikarya</taxon>
        <taxon>Ascomycota</taxon>
        <taxon>Pezizomycotina</taxon>
        <taxon>Leotiomycetes</taxon>
        <taxon>Helotiales</taxon>
        <taxon>Helotiales incertae sedis</taxon>
        <taxon>Amylocarpus</taxon>
    </lineage>
</organism>
<dbReference type="InterPro" id="IPR003615">
    <property type="entry name" value="HNH_nuc"/>
</dbReference>
<dbReference type="InterPro" id="IPR057203">
    <property type="entry name" value="DUF7881"/>
</dbReference>
<feature type="domain" description="HNH nuclease" evidence="1">
    <location>
        <begin position="113"/>
        <end position="193"/>
    </location>
</feature>
<dbReference type="EMBL" id="MU251433">
    <property type="protein sequence ID" value="KAG9235385.1"/>
    <property type="molecule type" value="Genomic_DNA"/>
</dbReference>
<evidence type="ECO:0008006" key="5">
    <source>
        <dbReference type="Google" id="ProtNLM"/>
    </source>
</evidence>